<evidence type="ECO:0000313" key="4">
    <source>
        <dbReference type="Proteomes" id="UP000694867"/>
    </source>
</evidence>
<dbReference type="PANTHER" id="PTHR37984:SF5">
    <property type="entry name" value="PROTEIN NYNRIN-LIKE"/>
    <property type="match status" value="1"/>
</dbReference>
<dbReference type="Pfam" id="PF00665">
    <property type="entry name" value="rve"/>
    <property type="match status" value="1"/>
</dbReference>
<dbReference type="InterPro" id="IPR050951">
    <property type="entry name" value="Retrovirus_Pol_polyprotein"/>
</dbReference>
<proteinExistence type="predicted"/>
<dbReference type="Pfam" id="PF17921">
    <property type="entry name" value="Integrase_H2C2"/>
    <property type="match status" value="1"/>
</dbReference>
<accession>A0AAJ7L5Y4</accession>
<dbReference type="FunFam" id="3.30.420.10:FF:000063">
    <property type="entry name" value="Retrovirus-related Pol polyprotein from transposon 297-like Protein"/>
    <property type="match status" value="1"/>
</dbReference>
<dbReference type="InterPro" id="IPR041588">
    <property type="entry name" value="Integrase_H2C2"/>
</dbReference>
<dbReference type="RefSeq" id="XP_018494822.1">
    <property type="nucleotide sequence ID" value="XM_018639306.1"/>
</dbReference>
<dbReference type="Gene3D" id="1.10.340.70">
    <property type="match status" value="1"/>
</dbReference>
<sequence>MFRRARDTIFWPGLKQDLEEVVSNCTACQTYSIKQQPEPMIMGELPAHPWDIVHQDLMEWSGQQYLATCDGYSNYFDLFKLGTSATTRQVISVTKRLFAAFGRPRQFRTDSDPRYLSGEFREFMSQFRIQHNVSAAHHHQANGRAEAAVKVAKRLVKKSELAREDLELALLEWRNTPQEDGYSPAEKFFCRKTRSLLPVRESDLRQKLPRNVQNSIRQSRIRQKRSFDRGAKVLHPLAEGDGVLVQPIGYGKRWERGSIVQRLNKRTYAIDMENGGLFIRNRVFLRPNGQRSGARKETAENNVLEIITQQEEDEPETIRVPIRISKNTQPLSDEREPELQSTRAPKILEIPRKRKLEVQSTEAKRKDERATPKINRTTRSGREIKAPDRLLDSIMEISTMQLE</sequence>
<evidence type="ECO:0000259" key="3">
    <source>
        <dbReference type="PROSITE" id="PS50994"/>
    </source>
</evidence>
<dbReference type="SUPFAM" id="SSF53098">
    <property type="entry name" value="Ribonuclease H-like"/>
    <property type="match status" value="1"/>
</dbReference>
<dbReference type="PANTHER" id="PTHR37984">
    <property type="entry name" value="PROTEIN CBG26694"/>
    <property type="match status" value="1"/>
</dbReference>
<dbReference type="InterPro" id="IPR012337">
    <property type="entry name" value="RNaseH-like_sf"/>
</dbReference>
<dbReference type="InterPro" id="IPR001584">
    <property type="entry name" value="Integrase_cat-core"/>
</dbReference>
<dbReference type="Proteomes" id="UP000694867">
    <property type="component" value="Unplaced"/>
</dbReference>
<reference evidence="5" key="1">
    <citation type="submission" date="2025-08" db="UniProtKB">
        <authorList>
            <consortium name="RefSeq"/>
        </authorList>
    </citation>
    <scope>IDENTIFICATION</scope>
</reference>
<keyword evidence="4" id="KW-1185">Reference proteome</keyword>
<dbReference type="PROSITE" id="PS50994">
    <property type="entry name" value="INTEGRASE"/>
    <property type="match status" value="1"/>
</dbReference>
<feature type="domain" description="Integrase catalytic" evidence="3">
    <location>
        <begin position="45"/>
        <end position="206"/>
    </location>
</feature>
<dbReference type="KEGG" id="goe:108864186"/>
<evidence type="ECO:0000256" key="2">
    <source>
        <dbReference type="SAM" id="MobiDB-lite"/>
    </source>
</evidence>
<protein>
    <recommendedName>
        <fullName evidence="1">RNA-directed DNA polymerase</fullName>
        <ecNumber evidence="1">2.7.7.49</ecNumber>
    </recommendedName>
</protein>
<dbReference type="EC" id="2.7.7.49" evidence="1"/>
<gene>
    <name evidence="5" type="primary">LOC108864186</name>
</gene>
<dbReference type="InterPro" id="IPR036397">
    <property type="entry name" value="RNaseH_sf"/>
</dbReference>
<dbReference type="GO" id="GO:0015074">
    <property type="term" value="P:DNA integration"/>
    <property type="evidence" value="ECO:0007669"/>
    <property type="project" value="InterPro"/>
</dbReference>
<name>A0AAJ7L5Y4_9ACAR</name>
<dbReference type="GO" id="GO:0003676">
    <property type="term" value="F:nucleic acid binding"/>
    <property type="evidence" value="ECO:0007669"/>
    <property type="project" value="InterPro"/>
</dbReference>
<dbReference type="GeneID" id="108864186"/>
<dbReference type="GO" id="GO:0003964">
    <property type="term" value="F:RNA-directed DNA polymerase activity"/>
    <property type="evidence" value="ECO:0007669"/>
    <property type="project" value="UniProtKB-EC"/>
</dbReference>
<organism evidence="4 5">
    <name type="scientific">Galendromus occidentalis</name>
    <name type="common">western predatory mite</name>
    <dbReference type="NCBI Taxonomy" id="34638"/>
    <lineage>
        <taxon>Eukaryota</taxon>
        <taxon>Metazoa</taxon>
        <taxon>Ecdysozoa</taxon>
        <taxon>Arthropoda</taxon>
        <taxon>Chelicerata</taxon>
        <taxon>Arachnida</taxon>
        <taxon>Acari</taxon>
        <taxon>Parasitiformes</taxon>
        <taxon>Mesostigmata</taxon>
        <taxon>Gamasina</taxon>
        <taxon>Phytoseioidea</taxon>
        <taxon>Phytoseiidae</taxon>
        <taxon>Typhlodrominae</taxon>
        <taxon>Galendromus</taxon>
    </lineage>
</organism>
<feature type="region of interest" description="Disordered" evidence="2">
    <location>
        <begin position="354"/>
        <end position="386"/>
    </location>
</feature>
<dbReference type="AlphaFoldDB" id="A0AAJ7L5Y4"/>
<evidence type="ECO:0000313" key="5">
    <source>
        <dbReference type="RefSeq" id="XP_018494822.1"/>
    </source>
</evidence>
<feature type="compositionally biased region" description="Basic and acidic residues" evidence="2">
    <location>
        <begin position="362"/>
        <end position="371"/>
    </location>
</feature>
<evidence type="ECO:0000256" key="1">
    <source>
        <dbReference type="ARBA" id="ARBA00012493"/>
    </source>
</evidence>
<dbReference type="Gene3D" id="3.30.420.10">
    <property type="entry name" value="Ribonuclease H-like superfamily/Ribonuclease H"/>
    <property type="match status" value="1"/>
</dbReference>